<comment type="caution">
    <text evidence="1">The sequence shown here is derived from an EMBL/GenBank/DDBJ whole genome shotgun (WGS) entry which is preliminary data.</text>
</comment>
<sequence length="81" mass="9506">MKTRTRIACWNVRTLSEDSRLAQAEAEMLRYNLQILGLSEVRRNGFGELRTFRGLTQPTDNFWHENMDSNCLLECANAERR</sequence>
<dbReference type="EMBL" id="CAKOGL010000022">
    <property type="protein sequence ID" value="CAH2099413.1"/>
    <property type="molecule type" value="Genomic_DNA"/>
</dbReference>
<evidence type="ECO:0008006" key="3">
    <source>
        <dbReference type="Google" id="ProtNLM"/>
    </source>
</evidence>
<dbReference type="InterPro" id="IPR036691">
    <property type="entry name" value="Endo/exonu/phosph_ase_sf"/>
</dbReference>
<reference evidence="1" key="1">
    <citation type="submission" date="2022-03" db="EMBL/GenBank/DDBJ databases">
        <authorList>
            <person name="Tunstrom K."/>
        </authorList>
    </citation>
    <scope>NUCLEOTIDE SEQUENCE</scope>
</reference>
<dbReference type="AlphaFoldDB" id="A0AAU9UJQ3"/>
<evidence type="ECO:0000313" key="1">
    <source>
        <dbReference type="EMBL" id="CAH2099413.1"/>
    </source>
</evidence>
<name>A0AAU9UJQ3_EUPED</name>
<proteinExistence type="predicted"/>
<accession>A0AAU9UJQ3</accession>
<gene>
    <name evidence="1" type="ORF">EEDITHA_LOCUS14397</name>
</gene>
<dbReference type="SUPFAM" id="SSF56219">
    <property type="entry name" value="DNase I-like"/>
    <property type="match status" value="1"/>
</dbReference>
<organism evidence="1 2">
    <name type="scientific">Euphydryas editha</name>
    <name type="common">Edith's checkerspot</name>
    <dbReference type="NCBI Taxonomy" id="104508"/>
    <lineage>
        <taxon>Eukaryota</taxon>
        <taxon>Metazoa</taxon>
        <taxon>Ecdysozoa</taxon>
        <taxon>Arthropoda</taxon>
        <taxon>Hexapoda</taxon>
        <taxon>Insecta</taxon>
        <taxon>Pterygota</taxon>
        <taxon>Neoptera</taxon>
        <taxon>Endopterygota</taxon>
        <taxon>Lepidoptera</taxon>
        <taxon>Glossata</taxon>
        <taxon>Ditrysia</taxon>
        <taxon>Papilionoidea</taxon>
        <taxon>Nymphalidae</taxon>
        <taxon>Nymphalinae</taxon>
        <taxon>Euphydryas</taxon>
    </lineage>
</organism>
<dbReference type="Proteomes" id="UP001153954">
    <property type="component" value="Unassembled WGS sequence"/>
</dbReference>
<protein>
    <recommendedName>
        <fullName evidence="3">Endonuclease/exonuclease/phosphatase domain-containing protein</fullName>
    </recommendedName>
</protein>
<evidence type="ECO:0000313" key="2">
    <source>
        <dbReference type="Proteomes" id="UP001153954"/>
    </source>
</evidence>
<keyword evidence="2" id="KW-1185">Reference proteome</keyword>